<keyword evidence="2" id="KW-1185">Reference proteome</keyword>
<reference evidence="2" key="1">
    <citation type="journal article" date="2019" name="Int. J. Syst. Evol. Microbiol.">
        <title>The Global Catalogue of Microorganisms (GCM) 10K type strain sequencing project: providing services to taxonomists for standard genome sequencing and annotation.</title>
        <authorList>
            <consortium name="The Broad Institute Genomics Platform"/>
            <consortium name="The Broad Institute Genome Sequencing Center for Infectious Disease"/>
            <person name="Wu L."/>
            <person name="Ma J."/>
        </authorList>
    </citation>
    <scope>NUCLEOTIDE SEQUENCE [LARGE SCALE GENOMIC DNA]</scope>
    <source>
        <strain evidence="2">KCTC 52473</strain>
    </source>
</reference>
<protein>
    <submittedName>
        <fullName evidence="1">Uncharacterized protein</fullName>
    </submittedName>
</protein>
<comment type="caution">
    <text evidence="1">The sequence shown here is derived from an EMBL/GenBank/DDBJ whole genome shotgun (WGS) entry which is preliminary data.</text>
</comment>
<sequence length="71" mass="8385">MGKKYIKIEVVTTTVSKRQEYSVVDERDFRTERGLVFDKTVWQQIKSMLFSWASKYFLKQGKDDKDDGQGN</sequence>
<dbReference type="RefSeq" id="WP_376921407.1">
    <property type="nucleotide sequence ID" value="NZ_JBHRSW010000049.1"/>
</dbReference>
<evidence type="ECO:0000313" key="2">
    <source>
        <dbReference type="Proteomes" id="UP001595478"/>
    </source>
</evidence>
<accession>A0ABV7FSH7</accession>
<organism evidence="1 2">
    <name type="scientific">Agaribacter flavus</name>
    <dbReference type="NCBI Taxonomy" id="1902781"/>
    <lineage>
        <taxon>Bacteria</taxon>
        <taxon>Pseudomonadati</taxon>
        <taxon>Pseudomonadota</taxon>
        <taxon>Gammaproteobacteria</taxon>
        <taxon>Alteromonadales</taxon>
        <taxon>Alteromonadaceae</taxon>
        <taxon>Agaribacter</taxon>
    </lineage>
</organism>
<dbReference type="Proteomes" id="UP001595478">
    <property type="component" value="Unassembled WGS sequence"/>
</dbReference>
<name>A0ABV7FSH7_9ALTE</name>
<dbReference type="EMBL" id="JBHRSW010000049">
    <property type="protein sequence ID" value="MFC3123287.1"/>
    <property type="molecule type" value="Genomic_DNA"/>
</dbReference>
<gene>
    <name evidence="1" type="ORF">ACFOHL_16820</name>
</gene>
<evidence type="ECO:0000313" key="1">
    <source>
        <dbReference type="EMBL" id="MFC3123287.1"/>
    </source>
</evidence>
<proteinExistence type="predicted"/>